<evidence type="ECO:0000256" key="3">
    <source>
        <dbReference type="ARBA" id="ARBA00023052"/>
    </source>
</evidence>
<sequence>MRVVESLNSALLDLMTCDQRVVLLGEDVLDPYGGAFKVTKGASDRFPDRVWTTPISEGGIVGVANGLAIKGWRPIVEIMFGDFTTLAFDQILNHAAKFAWMYDDQVTVPLVVRTPMGGRRGYGPTHSQSLEKHFCGIPGVAVYAVHQYGSPGTLLREAAARDQPSVFIENKVLYARPVEAVEALPNPPSPDVVILAYGGCVEVAVAAAKLLREEEIAARVVPVTRLWPFPEEEIRLAVGPCRHVLSVEEGAPGWGFAAQCALALVNKGVSFAHIAGPDHPIPSSAAWEADLLPSPQGVFRAVESLLGGAQAI</sequence>
<dbReference type="PANTHER" id="PTHR43257">
    <property type="entry name" value="PYRUVATE DEHYDROGENASE E1 COMPONENT BETA SUBUNIT"/>
    <property type="match status" value="1"/>
</dbReference>
<evidence type="ECO:0000256" key="1">
    <source>
        <dbReference type="ARBA" id="ARBA00001964"/>
    </source>
</evidence>
<keyword evidence="6" id="KW-1185">Reference proteome</keyword>
<evidence type="ECO:0000313" key="5">
    <source>
        <dbReference type="EMBL" id="MDQ2103339.1"/>
    </source>
</evidence>
<feature type="domain" description="Transketolase-like pyrimidine-binding" evidence="4">
    <location>
        <begin position="1"/>
        <end position="176"/>
    </location>
</feature>
<dbReference type="CDD" id="cd07036">
    <property type="entry name" value="TPP_PYR_E1-PDHc-beta_like"/>
    <property type="match status" value="1"/>
</dbReference>
<dbReference type="RefSeq" id="WP_306706225.1">
    <property type="nucleotide sequence ID" value="NZ_JAUJFI010000045.1"/>
</dbReference>
<accession>A0ABU0WID1</accession>
<dbReference type="PANTHER" id="PTHR43257:SF2">
    <property type="entry name" value="PYRUVATE DEHYDROGENASE E1 COMPONENT SUBUNIT BETA"/>
    <property type="match status" value="1"/>
</dbReference>
<gene>
    <name evidence="5" type="ORF">QSG27_11635</name>
</gene>
<comment type="cofactor">
    <cofactor evidence="1">
        <name>thiamine diphosphate</name>
        <dbReference type="ChEBI" id="CHEBI:58937"/>
    </cofactor>
</comment>
<dbReference type="InterPro" id="IPR033248">
    <property type="entry name" value="Transketolase_C"/>
</dbReference>
<keyword evidence="3" id="KW-0786">Thiamine pyrophosphate</keyword>
<protein>
    <submittedName>
        <fullName evidence="5">Transketolase C-terminal domain-containing protein</fullName>
    </submittedName>
</protein>
<dbReference type="InterPro" id="IPR005475">
    <property type="entry name" value="Transketolase-like_Pyr-bd"/>
</dbReference>
<dbReference type="Gene3D" id="3.40.50.920">
    <property type="match status" value="1"/>
</dbReference>
<proteinExistence type="predicted"/>
<dbReference type="Gene3D" id="3.40.50.970">
    <property type="match status" value="1"/>
</dbReference>
<dbReference type="Pfam" id="PF02779">
    <property type="entry name" value="Transket_pyr"/>
    <property type="match status" value="1"/>
</dbReference>
<name>A0ABU0WID1_9PROT</name>
<evidence type="ECO:0000256" key="2">
    <source>
        <dbReference type="ARBA" id="ARBA00023002"/>
    </source>
</evidence>
<dbReference type="InterPro" id="IPR029061">
    <property type="entry name" value="THDP-binding"/>
</dbReference>
<evidence type="ECO:0000259" key="4">
    <source>
        <dbReference type="SMART" id="SM00861"/>
    </source>
</evidence>
<evidence type="ECO:0000313" key="6">
    <source>
        <dbReference type="Proteomes" id="UP001227317"/>
    </source>
</evidence>
<dbReference type="Pfam" id="PF02780">
    <property type="entry name" value="Transketolase_C"/>
    <property type="match status" value="1"/>
</dbReference>
<dbReference type="SUPFAM" id="SSF52922">
    <property type="entry name" value="TK C-terminal domain-like"/>
    <property type="match status" value="1"/>
</dbReference>
<comment type="caution">
    <text evidence="5">The sequence shown here is derived from an EMBL/GenBank/DDBJ whole genome shotgun (WGS) entry which is preliminary data.</text>
</comment>
<dbReference type="InterPro" id="IPR009014">
    <property type="entry name" value="Transketo_C/PFOR_II"/>
</dbReference>
<dbReference type="SMART" id="SM00861">
    <property type="entry name" value="Transket_pyr"/>
    <property type="match status" value="1"/>
</dbReference>
<dbReference type="SUPFAM" id="SSF52518">
    <property type="entry name" value="Thiamin diphosphate-binding fold (THDP-binding)"/>
    <property type="match status" value="1"/>
</dbReference>
<dbReference type="EMBL" id="JAUJFI010000045">
    <property type="protein sequence ID" value="MDQ2103339.1"/>
    <property type="molecule type" value="Genomic_DNA"/>
</dbReference>
<reference evidence="5 6" key="1">
    <citation type="submission" date="2023-06" db="EMBL/GenBank/DDBJ databases">
        <title>Azospirillum isscasensis sp.nov, a bacterium isolated from rhizosphere soil of rice.</title>
        <authorList>
            <person name="Wang H."/>
        </authorList>
    </citation>
    <scope>NUCLEOTIDE SEQUENCE [LARGE SCALE GENOMIC DNA]</scope>
    <source>
        <strain evidence="5 6">C340-1</strain>
    </source>
</reference>
<keyword evidence="2" id="KW-0560">Oxidoreductase</keyword>
<dbReference type="Proteomes" id="UP001227317">
    <property type="component" value="Unassembled WGS sequence"/>
</dbReference>
<organism evidence="5 6">
    <name type="scientific">Azospirillum isscasi</name>
    <dbReference type="NCBI Taxonomy" id="3053926"/>
    <lineage>
        <taxon>Bacteria</taxon>
        <taxon>Pseudomonadati</taxon>
        <taxon>Pseudomonadota</taxon>
        <taxon>Alphaproteobacteria</taxon>
        <taxon>Rhodospirillales</taxon>
        <taxon>Azospirillaceae</taxon>
        <taxon>Azospirillum</taxon>
    </lineage>
</organism>